<dbReference type="InterPro" id="IPR045647">
    <property type="entry name" value="DUF6401"/>
</dbReference>
<reference evidence="1" key="1">
    <citation type="journal article" date="2014" name="Int. J. Syst. Evol. Microbiol.">
        <title>Complete genome sequence of Corynebacterium casei LMG S-19264T (=DSM 44701T), isolated from a smear-ripened cheese.</title>
        <authorList>
            <consortium name="US DOE Joint Genome Institute (JGI-PGF)"/>
            <person name="Walter F."/>
            <person name="Albersmeier A."/>
            <person name="Kalinowski J."/>
            <person name="Ruckert C."/>
        </authorList>
    </citation>
    <scope>NUCLEOTIDE SEQUENCE</scope>
    <source>
        <strain evidence="1">JCM 3091</strain>
    </source>
</reference>
<gene>
    <name evidence="1" type="ORF">GCM10010124_17860</name>
</gene>
<sequence>MTAALRRVLGDRTTVREVRATLAALGRDLGDAGLAVAEVLPGLRAALDQHAAAVRDSLGGDTAALTAGALAGYAAGLCEAAGTRGWRMPAEPVDWSAADWVATRLLAVCALAAPLSARA</sequence>
<evidence type="ECO:0000313" key="2">
    <source>
        <dbReference type="Proteomes" id="UP000662200"/>
    </source>
</evidence>
<protein>
    <submittedName>
        <fullName evidence="1">Uncharacterized protein</fullName>
    </submittedName>
</protein>
<keyword evidence="2" id="KW-1185">Reference proteome</keyword>
<reference evidence="1" key="2">
    <citation type="submission" date="2020-09" db="EMBL/GenBank/DDBJ databases">
        <authorList>
            <person name="Sun Q."/>
            <person name="Ohkuma M."/>
        </authorList>
    </citation>
    <scope>NUCLEOTIDE SEQUENCE</scope>
    <source>
        <strain evidence="1">JCM 3091</strain>
    </source>
</reference>
<dbReference type="RefSeq" id="WP_229789467.1">
    <property type="nucleotide sequence ID" value="NZ_BMQC01000005.1"/>
</dbReference>
<dbReference type="AlphaFoldDB" id="A0A8J3FGP2"/>
<dbReference type="Proteomes" id="UP000662200">
    <property type="component" value="Unassembled WGS sequence"/>
</dbReference>
<name>A0A8J3FGP2_9ACTN</name>
<evidence type="ECO:0000313" key="1">
    <source>
        <dbReference type="EMBL" id="GGK25717.1"/>
    </source>
</evidence>
<organism evidence="1 2">
    <name type="scientific">Pilimelia terevasa</name>
    <dbReference type="NCBI Taxonomy" id="53372"/>
    <lineage>
        <taxon>Bacteria</taxon>
        <taxon>Bacillati</taxon>
        <taxon>Actinomycetota</taxon>
        <taxon>Actinomycetes</taxon>
        <taxon>Micromonosporales</taxon>
        <taxon>Micromonosporaceae</taxon>
        <taxon>Pilimelia</taxon>
    </lineage>
</organism>
<comment type="caution">
    <text evidence="1">The sequence shown here is derived from an EMBL/GenBank/DDBJ whole genome shotgun (WGS) entry which is preliminary data.</text>
</comment>
<proteinExistence type="predicted"/>
<accession>A0A8J3FGP2</accession>
<dbReference type="EMBL" id="BMQC01000005">
    <property type="protein sequence ID" value="GGK25717.1"/>
    <property type="molecule type" value="Genomic_DNA"/>
</dbReference>
<dbReference type="Pfam" id="PF19939">
    <property type="entry name" value="DUF6401"/>
    <property type="match status" value="1"/>
</dbReference>